<proteinExistence type="predicted"/>
<name>A0ACC3C125_PYRYE</name>
<dbReference type="EMBL" id="CM020619">
    <property type="protein sequence ID" value="KAK1863872.1"/>
    <property type="molecule type" value="Genomic_DNA"/>
</dbReference>
<dbReference type="Proteomes" id="UP000798662">
    <property type="component" value="Chromosome 2"/>
</dbReference>
<accession>A0ACC3C125</accession>
<keyword evidence="2" id="KW-1185">Reference proteome</keyword>
<organism evidence="1 2">
    <name type="scientific">Pyropia yezoensis</name>
    <name type="common">Susabi-nori</name>
    <name type="synonym">Porphyra yezoensis</name>
    <dbReference type="NCBI Taxonomy" id="2788"/>
    <lineage>
        <taxon>Eukaryota</taxon>
        <taxon>Rhodophyta</taxon>
        <taxon>Bangiophyceae</taxon>
        <taxon>Bangiales</taxon>
        <taxon>Bangiaceae</taxon>
        <taxon>Pyropia</taxon>
    </lineage>
</organism>
<protein>
    <submittedName>
        <fullName evidence="1">Uncharacterized protein</fullName>
    </submittedName>
</protein>
<evidence type="ECO:0000313" key="2">
    <source>
        <dbReference type="Proteomes" id="UP000798662"/>
    </source>
</evidence>
<comment type="caution">
    <text evidence="1">The sequence shown here is derived from an EMBL/GenBank/DDBJ whole genome shotgun (WGS) entry which is preliminary data.</text>
</comment>
<evidence type="ECO:0000313" key="1">
    <source>
        <dbReference type="EMBL" id="KAK1863872.1"/>
    </source>
</evidence>
<sequence length="383" mass="41489">MQRVLRSVSDLVTGLVEDTARELNPDGMEDEAVVVADGGLPHSAPDSMETNQMQAMLLSLPDELLSCCCEGMEVSSLIAMESTCRRLREQVSTDSLAWRQAVRTKWGKAYNNEILDASAVIAGGWKKLFAEKYEPERRQAAFVSPTRSEVTAILNVIKGQGPTLPRVKFAPGTPPSPPYGTSPVSVSIPMSTEEDGRGPLSIVCCVDGSSSVTEEDFWAMKDFLRSLVCSLCETHPTALFSLLQFNQTVKRELPALIPVGPAAKVAVQTMKQLMGSTDIEKPLATAASILASAEENGSQGGDKVILLLSDGQTHMEELAKSEAQVRKAAETTGARFYALGVGRDVDEDGLRRVAAGTLLPARSHLQPMQQGAYFTLRRHRARR</sequence>
<gene>
    <name evidence="1" type="ORF">I4F81_006426</name>
</gene>
<reference evidence="1" key="1">
    <citation type="submission" date="2019-11" db="EMBL/GenBank/DDBJ databases">
        <title>Nori genome reveals adaptations in red seaweeds to the harsh intertidal environment.</title>
        <authorList>
            <person name="Wang D."/>
            <person name="Mao Y."/>
        </authorList>
    </citation>
    <scope>NUCLEOTIDE SEQUENCE</scope>
    <source>
        <tissue evidence="1">Gametophyte</tissue>
    </source>
</reference>